<dbReference type="RefSeq" id="WP_071184071.1">
    <property type="nucleotide sequence ID" value="NZ_CP017774.1"/>
</dbReference>
<dbReference type="EMBL" id="CP017774">
    <property type="protein sequence ID" value="AOZ98823.1"/>
    <property type="molecule type" value="Genomic_DNA"/>
</dbReference>
<feature type="transmembrane region" description="Helical" evidence="1">
    <location>
        <begin position="54"/>
        <end position="77"/>
    </location>
</feature>
<dbReference type="OrthoDB" id="10007224at2"/>
<dbReference type="Proteomes" id="UP000178198">
    <property type="component" value="Chromosome"/>
</dbReference>
<feature type="transmembrane region" description="Helical" evidence="1">
    <location>
        <begin position="113"/>
        <end position="134"/>
    </location>
</feature>
<sequence length="138" mass="16068">MNVLIIPFLLISGYVATISRSTLKERYKKRIILSIVSLIFGIVLEIFSKGDRKFSYFVFGLLPLLYVFYYEILRIIFMPLIGKYPYSPYREKIGSKVLGSGYPKNRKVTFTDYIFGMTLIFLPLVTIILLGILLNHYF</sequence>
<evidence type="ECO:0000313" key="2">
    <source>
        <dbReference type="EMBL" id="AOZ98823.1"/>
    </source>
</evidence>
<evidence type="ECO:0000256" key="1">
    <source>
        <dbReference type="SAM" id="Phobius"/>
    </source>
</evidence>
<name>A0A1D9P8D3_9FLAO</name>
<keyword evidence="1" id="KW-1133">Transmembrane helix</keyword>
<gene>
    <name evidence="2" type="ORF">BIW12_04900</name>
</gene>
<keyword evidence="1" id="KW-0812">Transmembrane</keyword>
<dbReference type="AlphaFoldDB" id="A0A1D9P8D3"/>
<proteinExistence type="predicted"/>
<organism evidence="2 3">
    <name type="scientific">Flavobacterium commune</name>
    <dbReference type="NCBI Taxonomy" id="1306519"/>
    <lineage>
        <taxon>Bacteria</taxon>
        <taxon>Pseudomonadati</taxon>
        <taxon>Bacteroidota</taxon>
        <taxon>Flavobacteriia</taxon>
        <taxon>Flavobacteriales</taxon>
        <taxon>Flavobacteriaceae</taxon>
        <taxon>Flavobacterium</taxon>
    </lineage>
</organism>
<keyword evidence="1" id="KW-0472">Membrane</keyword>
<protein>
    <submittedName>
        <fullName evidence="2">Uncharacterized protein</fullName>
    </submittedName>
</protein>
<dbReference type="KEGG" id="fcm:BIW12_04900"/>
<keyword evidence="3" id="KW-1185">Reference proteome</keyword>
<accession>A0A1D9P8D3</accession>
<evidence type="ECO:0000313" key="3">
    <source>
        <dbReference type="Proteomes" id="UP000178198"/>
    </source>
</evidence>
<reference evidence="2 3" key="1">
    <citation type="submission" date="2016-10" db="EMBL/GenBank/DDBJ databases">
        <title>Complete Genome Sequence of Flavobacterium sp. PK15.</title>
        <authorList>
            <person name="Ekwe A."/>
            <person name="Kim S.B."/>
        </authorList>
    </citation>
    <scope>NUCLEOTIDE SEQUENCE [LARGE SCALE GENOMIC DNA]</scope>
    <source>
        <strain evidence="2 3">PK15</strain>
    </source>
</reference>
<feature type="transmembrane region" description="Helical" evidence="1">
    <location>
        <begin position="30"/>
        <end position="47"/>
    </location>
</feature>